<protein>
    <recommendedName>
        <fullName evidence="3">L-serine ammonia-lyase</fullName>
        <ecNumber evidence="3">4.3.1.17</ecNumber>
    </recommendedName>
</protein>
<name>J7S1T1_HUIN7</name>
<dbReference type="GO" id="GO:0003941">
    <property type="term" value="F:L-serine ammonia-lyase activity"/>
    <property type="evidence" value="ECO:0007669"/>
    <property type="project" value="UniProtKB-EC"/>
</dbReference>
<dbReference type="GO" id="GO:0006567">
    <property type="term" value="P:L-threonine catabolic process"/>
    <property type="evidence" value="ECO:0007669"/>
    <property type="project" value="TreeGrafter"/>
</dbReference>
<sequence length="231" mass="25374">MNFEVFVHVANLKEADYYLQNVVIDLYKDVQPIYVNPFDDPLIWEGHSTIIDEILNTLTQENIEVGSVKGIICSFSGGGLYNGIMQGLEKYDLAYNIPVVAVETKGCDVLNLSLAANKPVQLDSITSIAKSLGSSVVSQKVFDNVIKYHSKSLVLNDSDALDTCFKYLDDFGTVLEPACGASVHTAYHYNVLEEALDQKLRPDDVIIIIACGGSCATFQDLERAKVQLGNK</sequence>
<dbReference type="PANTHER" id="PTHR48078">
    <property type="entry name" value="THREONINE DEHYDRATASE, MITOCHONDRIAL-RELATED"/>
    <property type="match status" value="1"/>
</dbReference>
<dbReference type="HOGENOM" id="CLU_021152_3_2_1"/>
<keyword evidence="4" id="KW-0663">Pyridoxal phosphate</keyword>
<evidence type="ECO:0000256" key="2">
    <source>
        <dbReference type="ARBA" id="ARBA00010869"/>
    </source>
</evidence>
<dbReference type="GO" id="GO:0006565">
    <property type="term" value="P:L-serine catabolic process"/>
    <property type="evidence" value="ECO:0007669"/>
    <property type="project" value="TreeGrafter"/>
</dbReference>
<evidence type="ECO:0000313" key="8">
    <source>
        <dbReference type="EMBL" id="CCK67804.1"/>
    </source>
</evidence>
<accession>J7S1T1</accession>
<comment type="similarity">
    <text evidence="2">Belongs to the serine/threonine dehydratase family.</text>
</comment>
<comment type="cofactor">
    <cofactor evidence="1">
        <name>pyridoxal 5'-phosphate</name>
        <dbReference type="ChEBI" id="CHEBI:597326"/>
    </cofactor>
</comment>
<dbReference type="Gene3D" id="3.40.50.1100">
    <property type="match status" value="2"/>
</dbReference>
<evidence type="ECO:0000313" key="9">
    <source>
        <dbReference type="Proteomes" id="UP000006310"/>
    </source>
</evidence>
<dbReference type="InterPro" id="IPR001926">
    <property type="entry name" value="TrpB-like_PALP"/>
</dbReference>
<reference evidence="8 9" key="1">
    <citation type="journal article" date="2011" name="Proc. Natl. Acad. Sci. U.S.A.">
        <title>Evolutionary erosion of yeast sex chromosomes by mating-type switching accidents.</title>
        <authorList>
            <person name="Gordon J.L."/>
            <person name="Armisen D."/>
            <person name="Proux-Wera E."/>
            <person name="Oheigeartaigh S.S."/>
            <person name="Byrne K.P."/>
            <person name="Wolfe K.H."/>
        </authorList>
    </citation>
    <scope>NUCLEOTIDE SEQUENCE [LARGE SCALE GENOMIC DNA]</scope>
    <source>
        <strain evidence="9">ATCC MYA-139 / BCRC 22969 / CBS 8797 / CCRC 22969 / KCTC 17520 / NBRC 10181 / NCYC 3082</strain>
    </source>
</reference>
<dbReference type="EMBL" id="HE978314">
    <property type="protein sequence ID" value="CCK67804.1"/>
    <property type="molecule type" value="Genomic_DNA"/>
</dbReference>
<dbReference type="Pfam" id="PF00291">
    <property type="entry name" value="PALP"/>
    <property type="match status" value="1"/>
</dbReference>
<dbReference type="PANTHER" id="PTHR48078:SF2">
    <property type="entry name" value="CATABOLIC L-SERINE_THREONINE DEHYDRATASE"/>
    <property type="match status" value="1"/>
</dbReference>
<dbReference type="GO" id="GO:0004794">
    <property type="term" value="F:threonine deaminase activity"/>
    <property type="evidence" value="ECO:0007669"/>
    <property type="project" value="TreeGrafter"/>
</dbReference>
<dbReference type="OMA" id="HELKASM"/>
<evidence type="ECO:0000256" key="4">
    <source>
        <dbReference type="ARBA" id="ARBA00022898"/>
    </source>
</evidence>
<dbReference type="KEGG" id="kng:KNAG_0A01150"/>
<keyword evidence="9" id="KW-1185">Reference proteome</keyword>
<dbReference type="InterPro" id="IPR036052">
    <property type="entry name" value="TrpB-like_PALP_sf"/>
</dbReference>
<dbReference type="AlphaFoldDB" id="J7S1T1"/>
<evidence type="ECO:0000256" key="5">
    <source>
        <dbReference type="ARBA" id="ARBA00023239"/>
    </source>
</evidence>
<dbReference type="eggNOG" id="KOG1250">
    <property type="taxonomic scope" value="Eukaryota"/>
</dbReference>
<comment type="catalytic activity">
    <reaction evidence="6">
        <text>L-serine = pyruvate + NH4(+)</text>
        <dbReference type="Rhea" id="RHEA:19169"/>
        <dbReference type="ChEBI" id="CHEBI:15361"/>
        <dbReference type="ChEBI" id="CHEBI:28938"/>
        <dbReference type="ChEBI" id="CHEBI:33384"/>
        <dbReference type="EC" id="4.3.1.17"/>
    </reaction>
</comment>
<feature type="domain" description="Tryptophan synthase beta chain-like PALP" evidence="7">
    <location>
        <begin position="22"/>
        <end position="212"/>
    </location>
</feature>
<dbReference type="InterPro" id="IPR050147">
    <property type="entry name" value="Ser/Thr_Dehydratase"/>
</dbReference>
<reference evidence="9" key="2">
    <citation type="submission" date="2012-08" db="EMBL/GenBank/DDBJ databases">
        <title>Genome sequence of Kazachstania naganishii.</title>
        <authorList>
            <person name="Gordon J.L."/>
            <person name="Armisen D."/>
            <person name="Proux-Wera E."/>
            <person name="OhEigeartaigh S.S."/>
            <person name="Byrne K.P."/>
            <person name="Wolfe K.H."/>
        </authorList>
    </citation>
    <scope>NUCLEOTIDE SEQUENCE [LARGE SCALE GENOMIC DNA]</scope>
    <source>
        <strain evidence="9">ATCC MYA-139 / BCRC 22969 / CBS 8797 / CCRC 22969 / KCTC 17520 / NBRC 10181 / NCYC 3082</strain>
    </source>
</reference>
<evidence type="ECO:0000256" key="1">
    <source>
        <dbReference type="ARBA" id="ARBA00001933"/>
    </source>
</evidence>
<dbReference type="Proteomes" id="UP000006310">
    <property type="component" value="Chromosome 1"/>
</dbReference>
<keyword evidence="5" id="KW-0456">Lyase</keyword>
<gene>
    <name evidence="8" type="primary">KNAG0A01150</name>
    <name evidence="8" type="ordered locus">KNAG_0A01150</name>
</gene>
<dbReference type="OrthoDB" id="7773036at2759"/>
<evidence type="ECO:0000256" key="3">
    <source>
        <dbReference type="ARBA" id="ARBA00012093"/>
    </source>
</evidence>
<dbReference type="EC" id="4.3.1.17" evidence="3"/>
<evidence type="ECO:0000259" key="7">
    <source>
        <dbReference type="Pfam" id="PF00291"/>
    </source>
</evidence>
<dbReference type="SUPFAM" id="SSF53686">
    <property type="entry name" value="Tryptophan synthase beta subunit-like PLP-dependent enzymes"/>
    <property type="match status" value="1"/>
</dbReference>
<dbReference type="RefSeq" id="XP_022462050.1">
    <property type="nucleotide sequence ID" value="XM_022608562.1"/>
</dbReference>
<proteinExistence type="inferred from homology"/>
<dbReference type="STRING" id="1071383.J7S1T1"/>
<dbReference type="GO" id="GO:0009097">
    <property type="term" value="P:isoleucine biosynthetic process"/>
    <property type="evidence" value="ECO:0007669"/>
    <property type="project" value="TreeGrafter"/>
</dbReference>
<evidence type="ECO:0000256" key="6">
    <source>
        <dbReference type="ARBA" id="ARBA00049406"/>
    </source>
</evidence>
<organism evidence="8 9">
    <name type="scientific">Huiozyma naganishii (strain ATCC MYA-139 / BCRC 22969 / CBS 8797 / KCTC 17520 / NBRC 10181 / NCYC 3082 / Yp74L-3)</name>
    <name type="common">Yeast</name>
    <name type="synonym">Kazachstania naganishii</name>
    <dbReference type="NCBI Taxonomy" id="1071383"/>
    <lineage>
        <taxon>Eukaryota</taxon>
        <taxon>Fungi</taxon>
        <taxon>Dikarya</taxon>
        <taxon>Ascomycota</taxon>
        <taxon>Saccharomycotina</taxon>
        <taxon>Saccharomycetes</taxon>
        <taxon>Saccharomycetales</taxon>
        <taxon>Saccharomycetaceae</taxon>
        <taxon>Huiozyma</taxon>
    </lineage>
</organism>
<dbReference type="GeneID" id="34523439"/>